<sequence length="268" mass="28141">MQGPEGSLTPVSPSPPPPGGASRSSRRKTSTPPSKVNHTRSLSDPLDSDHLDSSDGIDDEDDAVRAGGESVVIDDEEEDAEYRLDKRGSRSKRETVVDDEAGMDEDYVVDDEDEVGSGSESPKPSRFSPLQSHTHAPDRPESSKNNSGGFPSRFGFGPSSNQNRSSRAHAEGGDARRSAHPSGGRGGPGGGSRAADGRNDQWTERILDRNGYPGQLTFDPFLEADAPQHAASASQEAPSTSEPPPSQPIAADPSTEPVEPVASASTSS</sequence>
<keyword evidence="4" id="KW-1185">Reference proteome</keyword>
<organism evidence="2">
    <name type="scientific">Microbotryum lychnidis-dioicae (strain p1A1 Lamole / MvSl-1064)</name>
    <name type="common">Anther smut fungus</name>
    <dbReference type="NCBI Taxonomy" id="683840"/>
    <lineage>
        <taxon>Eukaryota</taxon>
        <taxon>Fungi</taxon>
        <taxon>Dikarya</taxon>
        <taxon>Basidiomycota</taxon>
        <taxon>Pucciniomycotina</taxon>
        <taxon>Microbotryomycetes</taxon>
        <taxon>Microbotryales</taxon>
        <taxon>Microbotryaceae</taxon>
        <taxon>Microbotryum</taxon>
    </lineage>
</organism>
<feature type="compositionally biased region" description="Basic and acidic residues" evidence="1">
    <location>
        <begin position="168"/>
        <end position="177"/>
    </location>
</feature>
<protein>
    <submittedName>
        <fullName evidence="2 3">Uncharacterized protein</fullName>
    </submittedName>
</protein>
<dbReference type="Proteomes" id="UP000017200">
    <property type="component" value="Unassembled WGS sequence"/>
</dbReference>
<evidence type="ECO:0000313" key="3">
    <source>
        <dbReference type="EnsemblFungi" id="MVLG_00230T0"/>
    </source>
</evidence>
<feature type="compositionally biased region" description="Acidic residues" evidence="1">
    <location>
        <begin position="97"/>
        <end position="115"/>
    </location>
</feature>
<dbReference type="OMA" id="SHTHAPD"/>
<name>U5GYG3_USTV1</name>
<dbReference type="EnsemblFungi" id="MVLG_00230T0">
    <property type="protein sequence ID" value="MVLG_00230T0"/>
    <property type="gene ID" value="MVLG_00230"/>
</dbReference>
<evidence type="ECO:0000313" key="2">
    <source>
        <dbReference type="EMBL" id="KDE09832.1"/>
    </source>
</evidence>
<evidence type="ECO:0000313" key="4">
    <source>
        <dbReference type="Proteomes" id="UP000017200"/>
    </source>
</evidence>
<feature type="compositionally biased region" description="Low complexity" evidence="1">
    <location>
        <begin position="1"/>
        <end position="11"/>
    </location>
</feature>
<dbReference type="EMBL" id="GL541643">
    <property type="protein sequence ID" value="KDE09832.1"/>
    <property type="molecule type" value="Genomic_DNA"/>
</dbReference>
<reference evidence="2 4" key="3">
    <citation type="journal article" date="2015" name="BMC Genomics">
        <title>Sex and parasites: genomic and transcriptomic analysis of Microbotryum lychnidis-dioicae, the biotrophic and plant-castrating anther smut fungus.</title>
        <authorList>
            <person name="Perlin M.H."/>
            <person name="Amselem J."/>
            <person name="Fontanillas E."/>
            <person name="Toh S.S."/>
            <person name="Chen Z."/>
            <person name="Goldberg J."/>
            <person name="Duplessis S."/>
            <person name="Henrissat B."/>
            <person name="Young S."/>
            <person name="Zeng Q."/>
            <person name="Aguileta G."/>
            <person name="Petit E."/>
            <person name="Badouin H."/>
            <person name="Andrews J."/>
            <person name="Razeeq D."/>
            <person name="Gabaldon T."/>
            <person name="Quesneville H."/>
            <person name="Giraud T."/>
            <person name="Hood M.E."/>
            <person name="Schultz D.J."/>
            <person name="Cuomo C.A."/>
        </authorList>
    </citation>
    <scope>NUCLEOTIDE SEQUENCE [LARGE SCALE GENOMIC DNA]</scope>
    <source>
        <strain evidence="4">p1A1 Lamole</strain>
        <strain evidence="2">P1A1 Lamole</strain>
    </source>
</reference>
<dbReference type="EMBL" id="AEIJ01000014">
    <property type="status" value="NOT_ANNOTATED_CDS"/>
    <property type="molecule type" value="Genomic_DNA"/>
</dbReference>
<dbReference type="HOGENOM" id="CLU_1038987_0_0_1"/>
<feature type="compositionally biased region" description="Low complexity" evidence="1">
    <location>
        <begin position="145"/>
        <end position="161"/>
    </location>
</feature>
<reference evidence="2" key="2">
    <citation type="submission" date="2010-11" db="EMBL/GenBank/DDBJ databases">
        <authorList>
            <consortium name="The Broad Institute Genome Sequencing Platform"/>
            <person name="Earl A."/>
            <person name="Ward D."/>
            <person name="Feldgarden M."/>
            <person name="Gevers D."/>
            <person name="Butler R."/>
            <person name="Young S.K."/>
            <person name="Zeng Q."/>
            <person name="Gargeya S."/>
            <person name="Fitzgerald M."/>
            <person name="Haas B."/>
            <person name="Abouelleil A."/>
            <person name="Alvarado L."/>
            <person name="Arachchi H.M."/>
            <person name="Berlin A."/>
            <person name="Brown A."/>
            <person name="Chapman S.B."/>
            <person name="Chen Z."/>
            <person name="Dunbar C."/>
            <person name="Freedman E."/>
            <person name="Gearin G."/>
            <person name="Gellesch M."/>
            <person name="Goldberg J."/>
            <person name="Griggs A."/>
            <person name="Gujja S."/>
            <person name="Heilman E."/>
            <person name="Heiman D."/>
            <person name="Howarth C."/>
            <person name="Larson L."/>
            <person name="Lui A."/>
            <person name="MacDonald P.J.P."/>
            <person name="Mehta T."/>
            <person name="Montmayeur A."/>
            <person name="Murphy C."/>
            <person name="Neiman D."/>
            <person name="Pearson M."/>
            <person name="Priest M."/>
            <person name="Roberts A."/>
            <person name="Saif S."/>
            <person name="Shea T."/>
            <person name="Shenoy N."/>
            <person name="Sisk P."/>
            <person name="Stolte C."/>
            <person name="Sykes S."/>
            <person name="White J."/>
            <person name="Yandava C."/>
            <person name="Wortman J."/>
            <person name="Nusbaum C."/>
            <person name="Birren B."/>
        </authorList>
    </citation>
    <scope>NUCLEOTIDE SEQUENCE</scope>
    <source>
        <strain evidence="2">P1A1 Lamole</strain>
    </source>
</reference>
<evidence type="ECO:0000256" key="1">
    <source>
        <dbReference type="SAM" id="MobiDB-lite"/>
    </source>
</evidence>
<dbReference type="OrthoDB" id="10493933at2759"/>
<reference evidence="4" key="1">
    <citation type="submission" date="2010-11" db="EMBL/GenBank/DDBJ databases">
        <title>The genome sequence of Microbotryum violaceum strain p1A1 Lamole.</title>
        <authorList>
            <person name="Cuomo C."/>
            <person name="Perlin M."/>
            <person name="Young S.K."/>
            <person name="Zeng Q."/>
            <person name="Gargeya S."/>
            <person name="Alvarado L."/>
            <person name="Berlin A."/>
            <person name="Chapman S.B."/>
            <person name="Chen Z."/>
            <person name="Freedman E."/>
            <person name="Gellesch M."/>
            <person name="Goldberg J."/>
            <person name="Griggs A."/>
            <person name="Gujja S."/>
            <person name="Heilman E."/>
            <person name="Heiman D."/>
            <person name="Howarth C."/>
            <person name="Mehta T."/>
            <person name="Neiman D."/>
            <person name="Pearson M."/>
            <person name="Roberts A."/>
            <person name="Saif S."/>
            <person name="Shea T."/>
            <person name="Shenoy N."/>
            <person name="Sisk P."/>
            <person name="Stolte C."/>
            <person name="Sykes S."/>
            <person name="White J."/>
            <person name="Yandava C."/>
            <person name="Haas B."/>
            <person name="Nusbaum C."/>
            <person name="Birren B."/>
        </authorList>
    </citation>
    <scope>NUCLEOTIDE SEQUENCE [LARGE SCALE GENOMIC DNA]</scope>
    <source>
        <strain evidence="4">p1A1 Lamole</strain>
    </source>
</reference>
<proteinExistence type="predicted"/>
<feature type="compositionally biased region" description="Gly residues" evidence="1">
    <location>
        <begin position="183"/>
        <end position="192"/>
    </location>
</feature>
<reference evidence="3" key="4">
    <citation type="submission" date="2015-06" db="UniProtKB">
        <authorList>
            <consortium name="EnsemblFungi"/>
        </authorList>
    </citation>
    <scope>IDENTIFICATION</scope>
</reference>
<feature type="region of interest" description="Disordered" evidence="1">
    <location>
        <begin position="1"/>
        <end position="268"/>
    </location>
</feature>
<accession>U5GYG3</accession>
<dbReference type="AlphaFoldDB" id="U5GYG3"/>
<feature type="compositionally biased region" description="Basic and acidic residues" evidence="1">
    <location>
        <begin position="81"/>
        <end position="96"/>
    </location>
</feature>
<feature type="compositionally biased region" description="Basic and acidic residues" evidence="1">
    <location>
        <begin position="195"/>
        <end position="208"/>
    </location>
</feature>
<gene>
    <name evidence="2" type="ORF">MVLG_00230</name>
</gene>
<dbReference type="InParanoid" id="U5GYG3"/>
<feature type="compositionally biased region" description="Polar residues" evidence="1">
    <location>
        <begin position="231"/>
        <end position="240"/>
    </location>
</feature>